<reference evidence="23 24" key="1">
    <citation type="submission" date="2023-01" db="EMBL/GenBank/DDBJ databases">
        <title>Novel species of the genus Asticcacaulis isolated from rivers.</title>
        <authorList>
            <person name="Lu H."/>
        </authorList>
    </citation>
    <scope>NUCLEOTIDE SEQUENCE [LARGE SCALE GENOMIC DNA]</scope>
    <source>
        <strain evidence="23 24">BYS171W</strain>
    </source>
</reference>
<evidence type="ECO:0000256" key="7">
    <source>
        <dbReference type="ARBA" id="ARBA00022617"/>
    </source>
</evidence>
<feature type="domain" description="Cytochrome c" evidence="22">
    <location>
        <begin position="113"/>
        <end position="202"/>
    </location>
</feature>
<evidence type="ECO:0000256" key="3">
    <source>
        <dbReference type="ARBA" id="ARBA00006113"/>
    </source>
</evidence>
<dbReference type="InterPro" id="IPR038414">
    <property type="entry name" value="CcoP_N_sf"/>
</dbReference>
<keyword evidence="11" id="KW-0677">Repeat</keyword>
<dbReference type="InterPro" id="IPR008168">
    <property type="entry name" value="Cyt_C_IC"/>
</dbReference>
<dbReference type="InterPro" id="IPR004678">
    <property type="entry name" value="Cyt_c_oxidase_cbb3_su3"/>
</dbReference>
<keyword evidence="4 19" id="KW-0813">Transport</keyword>
<protein>
    <recommendedName>
        <fullName evidence="19">Cbb3-type cytochrome c oxidase subunit</fullName>
    </recommendedName>
</protein>
<comment type="caution">
    <text evidence="23">The sequence shown here is derived from an EMBL/GenBank/DDBJ whole genome shotgun (WGS) entry which is preliminary data.</text>
</comment>
<evidence type="ECO:0000256" key="19">
    <source>
        <dbReference type="PIRNR" id="PIRNR000006"/>
    </source>
</evidence>
<dbReference type="RefSeq" id="WP_272748945.1">
    <property type="nucleotide sequence ID" value="NZ_JAQQKX010000012.1"/>
</dbReference>
<evidence type="ECO:0000256" key="5">
    <source>
        <dbReference type="ARBA" id="ARBA00022475"/>
    </source>
</evidence>
<evidence type="ECO:0000256" key="2">
    <source>
        <dbReference type="ARBA" id="ARBA00004673"/>
    </source>
</evidence>
<evidence type="ECO:0000256" key="9">
    <source>
        <dbReference type="ARBA" id="ARBA00022692"/>
    </source>
</evidence>
<dbReference type="Proteomes" id="UP001214854">
    <property type="component" value="Unassembled WGS sequence"/>
</dbReference>
<feature type="transmembrane region" description="Helical" evidence="21">
    <location>
        <begin position="37"/>
        <end position="59"/>
    </location>
</feature>
<dbReference type="PANTHER" id="PTHR33751">
    <property type="entry name" value="CBB3-TYPE CYTOCHROME C OXIDASE SUBUNIT FIXP"/>
    <property type="match status" value="1"/>
</dbReference>
<comment type="subcellular location">
    <subcellularLocation>
        <location evidence="1 19">Cell inner membrane</location>
    </subcellularLocation>
</comment>
<dbReference type="InterPro" id="IPR036909">
    <property type="entry name" value="Cyt_c-like_dom_sf"/>
</dbReference>
<keyword evidence="12 19" id="KW-0375">Hydrogen ion transport</keyword>
<dbReference type="NCBIfam" id="TIGR00782">
    <property type="entry name" value="ccoP"/>
    <property type="match status" value="1"/>
</dbReference>
<comment type="similarity">
    <text evidence="3 19">Belongs to the CcoP / FixP family.</text>
</comment>
<dbReference type="Pfam" id="PF00034">
    <property type="entry name" value="Cytochrom_C"/>
    <property type="match status" value="1"/>
</dbReference>
<dbReference type="Gene3D" id="1.10.760.10">
    <property type="entry name" value="Cytochrome c-like domain"/>
    <property type="match status" value="2"/>
</dbReference>
<dbReference type="SUPFAM" id="SSF46626">
    <property type="entry name" value="Cytochrome c"/>
    <property type="match status" value="2"/>
</dbReference>
<keyword evidence="24" id="KW-1185">Reference proteome</keyword>
<dbReference type="PANTHER" id="PTHR33751:SF1">
    <property type="entry name" value="CBB3-TYPE CYTOCHROME C OXIDASE SUBUNIT FIXP"/>
    <property type="match status" value="1"/>
</dbReference>
<dbReference type="Pfam" id="PF14715">
    <property type="entry name" value="FixP_N"/>
    <property type="match status" value="1"/>
</dbReference>
<proteinExistence type="inferred from homology"/>
<dbReference type="Gene3D" id="6.10.280.130">
    <property type="match status" value="1"/>
</dbReference>
<keyword evidence="13 19" id="KW-0249">Electron transport</keyword>
<evidence type="ECO:0000256" key="8">
    <source>
        <dbReference type="ARBA" id="ARBA00022660"/>
    </source>
</evidence>
<evidence type="ECO:0000256" key="1">
    <source>
        <dbReference type="ARBA" id="ARBA00004533"/>
    </source>
</evidence>
<dbReference type="PRINTS" id="PR00605">
    <property type="entry name" value="CYTCHROMECIC"/>
</dbReference>
<keyword evidence="15 19" id="KW-0560">Oxidoreductase</keyword>
<keyword evidence="14 21" id="KW-1133">Transmembrane helix</keyword>
<evidence type="ECO:0000256" key="4">
    <source>
        <dbReference type="ARBA" id="ARBA00022448"/>
    </source>
</evidence>
<evidence type="ECO:0000256" key="18">
    <source>
        <dbReference type="ARBA" id="ARBA00023136"/>
    </source>
</evidence>
<evidence type="ECO:0000256" key="12">
    <source>
        <dbReference type="ARBA" id="ARBA00022781"/>
    </source>
</evidence>
<evidence type="ECO:0000256" key="10">
    <source>
        <dbReference type="ARBA" id="ARBA00022723"/>
    </source>
</evidence>
<comment type="function">
    <text evidence="19">C-type cytochrome. Part of the cbb3-type cytochrome c oxidase complex.</text>
</comment>
<accession>A0ABT5HX20</accession>
<dbReference type="EMBL" id="JAQQKX010000012">
    <property type="protein sequence ID" value="MDC7684472.1"/>
    <property type="molecule type" value="Genomic_DNA"/>
</dbReference>
<keyword evidence="8 19" id="KW-0679">Respiratory chain</keyword>
<evidence type="ECO:0000259" key="22">
    <source>
        <dbReference type="PROSITE" id="PS51007"/>
    </source>
</evidence>
<organism evidence="23 24">
    <name type="scientific">Asticcacaulis aquaticus</name>
    <dbReference type="NCBI Taxonomy" id="2984212"/>
    <lineage>
        <taxon>Bacteria</taxon>
        <taxon>Pseudomonadati</taxon>
        <taxon>Pseudomonadota</taxon>
        <taxon>Alphaproteobacteria</taxon>
        <taxon>Caulobacterales</taxon>
        <taxon>Caulobacteraceae</taxon>
        <taxon>Asticcacaulis</taxon>
    </lineage>
</organism>
<evidence type="ECO:0000313" key="23">
    <source>
        <dbReference type="EMBL" id="MDC7684472.1"/>
    </source>
</evidence>
<dbReference type="PROSITE" id="PS51007">
    <property type="entry name" value="CYTC"/>
    <property type="match status" value="2"/>
</dbReference>
<evidence type="ECO:0000256" key="11">
    <source>
        <dbReference type="ARBA" id="ARBA00022737"/>
    </source>
</evidence>
<evidence type="ECO:0000313" key="24">
    <source>
        <dbReference type="Proteomes" id="UP001214854"/>
    </source>
</evidence>
<gene>
    <name evidence="23" type="primary">ccoP</name>
    <name evidence="23" type="ORF">PQU92_14395</name>
</gene>
<dbReference type="InterPro" id="IPR050597">
    <property type="entry name" value="Cytochrome_c_Oxidase_Subunit"/>
</dbReference>
<dbReference type="InterPro" id="IPR009056">
    <property type="entry name" value="Cyt_c-like_dom"/>
</dbReference>
<evidence type="ECO:0000256" key="13">
    <source>
        <dbReference type="ARBA" id="ARBA00022982"/>
    </source>
</evidence>
<evidence type="ECO:0000256" key="17">
    <source>
        <dbReference type="ARBA" id="ARBA00023065"/>
    </source>
</evidence>
<keyword evidence="16 19" id="KW-0408">Iron</keyword>
<sequence length="292" mass="32409">MINDHEKRKEIDETSGVETTGHEWDGLKELNNPAPRWWLIVWLVTIVWAVGYWIVYPAWPTLTGHTKGIMGWTQYDKLKREEAQITQRQSVWLTKFRASDFDQIKADPGLYEFARAGGEVVFKENCAACHGSGGEGRKGYPNLNDDDWLFGGTVEDIYHTIKVGSRSSHPDTHQTLMPAFGRGGMLTAEQVDDVATYLVNMRAGTGNDAFTRGQAVFEQNCVSCHGAGGAGNRQMGAPRLNDSIWLYGGDKASIVQTITNGRAGVMPTWEGRLSDDSRRQVAIYVHSLGEGE</sequence>
<keyword evidence="18 19" id="KW-0472">Membrane</keyword>
<feature type="domain" description="Cytochrome c" evidence="22">
    <location>
        <begin position="208"/>
        <end position="289"/>
    </location>
</feature>
<feature type="region of interest" description="Disordered" evidence="20">
    <location>
        <begin position="1"/>
        <end position="24"/>
    </location>
</feature>
<dbReference type="InterPro" id="IPR032858">
    <property type="entry name" value="CcoP_N"/>
</dbReference>
<evidence type="ECO:0000256" key="16">
    <source>
        <dbReference type="ARBA" id="ARBA00023004"/>
    </source>
</evidence>
<evidence type="ECO:0000256" key="21">
    <source>
        <dbReference type="SAM" id="Phobius"/>
    </source>
</evidence>
<comment type="cofactor">
    <cofactor evidence="19">
        <name>heme c</name>
        <dbReference type="ChEBI" id="CHEBI:61717"/>
    </cofactor>
    <text evidence="19">Binds 2 heme C groups per subunit.</text>
</comment>
<keyword evidence="7 19" id="KW-0349">Heme</keyword>
<keyword evidence="10 19" id="KW-0479">Metal-binding</keyword>
<feature type="compositionally biased region" description="Basic and acidic residues" evidence="20">
    <location>
        <begin position="1"/>
        <end position="12"/>
    </location>
</feature>
<evidence type="ECO:0000256" key="15">
    <source>
        <dbReference type="ARBA" id="ARBA00023002"/>
    </source>
</evidence>
<comment type="subunit">
    <text evidence="19">Component of the cbb3-type cytochrome c oxidase.</text>
</comment>
<keyword evidence="17 19" id="KW-0406">Ion transport</keyword>
<name>A0ABT5HX20_9CAUL</name>
<keyword evidence="5 19" id="KW-1003">Cell membrane</keyword>
<keyword evidence="6 19" id="KW-0997">Cell inner membrane</keyword>
<evidence type="ECO:0000256" key="14">
    <source>
        <dbReference type="ARBA" id="ARBA00022989"/>
    </source>
</evidence>
<evidence type="ECO:0000256" key="20">
    <source>
        <dbReference type="SAM" id="MobiDB-lite"/>
    </source>
</evidence>
<comment type="pathway">
    <text evidence="2 19">Energy metabolism; oxidative phosphorylation.</text>
</comment>
<dbReference type="Pfam" id="PF13442">
    <property type="entry name" value="Cytochrome_CBB3"/>
    <property type="match status" value="1"/>
</dbReference>
<keyword evidence="9 21" id="KW-0812">Transmembrane</keyword>
<dbReference type="PIRSF" id="PIRSF000006">
    <property type="entry name" value="Cbb3-Cox_fixP"/>
    <property type="match status" value="1"/>
</dbReference>
<evidence type="ECO:0000256" key="6">
    <source>
        <dbReference type="ARBA" id="ARBA00022519"/>
    </source>
</evidence>